<dbReference type="Proteomes" id="UP001149074">
    <property type="component" value="Unassembled WGS sequence"/>
</dbReference>
<dbReference type="PANTHER" id="PTHR24148">
    <property type="entry name" value="ANKYRIN REPEAT DOMAIN-CONTAINING PROTEIN 39 HOMOLOG-RELATED"/>
    <property type="match status" value="1"/>
</dbReference>
<comment type="caution">
    <text evidence="2">The sequence shown here is derived from an EMBL/GenBank/DDBJ whole genome shotgun (WGS) entry which is preliminary data.</text>
</comment>
<dbReference type="AlphaFoldDB" id="A0A9W9EP95"/>
<sequence>MRRWHQNNCQTPTITLISQIPHCSNCSATATFDEASCPATTVPPLPTKSEGSRLKWPGKARYLGEFSSDVKVTQPARKVSRVDTGSTPTNALPRPELLFDDEIRLVRLESSYVEGPVHVHFEKVHLHQAPVPGYDALSYAKVGDPLQWKAVFVDEFWDVIFVHQSCEEALRRLRELKVATLVWIDCLCVDLLDAVERNHQVELSRGIFENAKAVLAYLGPESAEIRIVFDAIKGAGASGVIDFQSEASRNAWQNVLDLPIFARVWVYGEVLTGKTMKLLANELVTWPNGLSVPQLPDLTRRAIFSLKDGSEPSDRELLDVLLTASQYESTDPRDKVFGILSLVNEGLKPDYSLPVEDIYTGIAAYLATYLCDMRILAFAGASRSTLDIPSWVPDWNQKKSLDLPRLDIDSSELSTNERTVPLAFHGMVSNNIEILVDPKLRALQCSAIKLCNYNKWQGIRPRPFRCRILPRNIQGRPVDNRLQVRDFDLQRGEVSAFLIQGIDHPVLLRHIPKKEAYELVTTCIAACYPSTPGETLIPGLPNESGQEAPSILNVYPLSEMEKESISNFDNKALRVIQRHTSTPLSPDLRTFAHASARYIDIATIFQSELGGIEKSLRDSWREQEERVGWLFNDHKKLWSFVSYLEDQDSDIRRGIGKMPRAEEVNL</sequence>
<protein>
    <recommendedName>
        <fullName evidence="1">Heterokaryon incompatibility domain-containing protein</fullName>
    </recommendedName>
</protein>
<organism evidence="2 3">
    <name type="scientific">Penicillium argentinense</name>
    <dbReference type="NCBI Taxonomy" id="1131581"/>
    <lineage>
        <taxon>Eukaryota</taxon>
        <taxon>Fungi</taxon>
        <taxon>Dikarya</taxon>
        <taxon>Ascomycota</taxon>
        <taxon>Pezizomycotina</taxon>
        <taxon>Eurotiomycetes</taxon>
        <taxon>Eurotiomycetidae</taxon>
        <taxon>Eurotiales</taxon>
        <taxon>Aspergillaceae</taxon>
        <taxon>Penicillium</taxon>
    </lineage>
</organism>
<dbReference type="RefSeq" id="XP_056470166.1">
    <property type="nucleotide sequence ID" value="XM_056622750.1"/>
</dbReference>
<proteinExistence type="predicted"/>
<evidence type="ECO:0000259" key="1">
    <source>
        <dbReference type="Pfam" id="PF06985"/>
    </source>
</evidence>
<dbReference type="Pfam" id="PF06985">
    <property type="entry name" value="HET"/>
    <property type="match status" value="1"/>
</dbReference>
<dbReference type="GeneID" id="81361729"/>
<evidence type="ECO:0000313" key="2">
    <source>
        <dbReference type="EMBL" id="KAJ5085488.1"/>
    </source>
</evidence>
<dbReference type="InterPro" id="IPR052895">
    <property type="entry name" value="HetReg/Transcr_Mod"/>
</dbReference>
<keyword evidence="3" id="KW-1185">Reference proteome</keyword>
<feature type="domain" description="Heterokaryon incompatibility" evidence="1">
    <location>
        <begin position="134"/>
        <end position="269"/>
    </location>
</feature>
<name>A0A9W9EP95_9EURO</name>
<evidence type="ECO:0000313" key="3">
    <source>
        <dbReference type="Proteomes" id="UP001149074"/>
    </source>
</evidence>
<dbReference type="PANTHER" id="PTHR24148:SF64">
    <property type="entry name" value="HETEROKARYON INCOMPATIBILITY DOMAIN-CONTAINING PROTEIN"/>
    <property type="match status" value="1"/>
</dbReference>
<accession>A0A9W9EP95</accession>
<reference evidence="2" key="1">
    <citation type="submission" date="2022-11" db="EMBL/GenBank/DDBJ databases">
        <authorList>
            <person name="Petersen C."/>
        </authorList>
    </citation>
    <scope>NUCLEOTIDE SEQUENCE</scope>
    <source>
        <strain evidence="2">IBT 30761</strain>
    </source>
</reference>
<dbReference type="OrthoDB" id="4300637at2759"/>
<dbReference type="InterPro" id="IPR010730">
    <property type="entry name" value="HET"/>
</dbReference>
<dbReference type="EMBL" id="JAPQKI010000010">
    <property type="protein sequence ID" value="KAJ5085488.1"/>
    <property type="molecule type" value="Genomic_DNA"/>
</dbReference>
<gene>
    <name evidence="2" type="ORF">N7532_010259</name>
</gene>
<reference evidence="2" key="2">
    <citation type="journal article" date="2023" name="IMA Fungus">
        <title>Comparative genomic study of the Penicillium genus elucidates a diverse pangenome and 15 lateral gene transfer events.</title>
        <authorList>
            <person name="Petersen C."/>
            <person name="Sorensen T."/>
            <person name="Nielsen M.R."/>
            <person name="Sondergaard T.E."/>
            <person name="Sorensen J.L."/>
            <person name="Fitzpatrick D.A."/>
            <person name="Frisvad J.C."/>
            <person name="Nielsen K.L."/>
        </authorList>
    </citation>
    <scope>NUCLEOTIDE SEQUENCE</scope>
    <source>
        <strain evidence="2">IBT 30761</strain>
    </source>
</reference>